<gene>
    <name evidence="1" type="ORF">JMJ54_15660</name>
</gene>
<sequence>MSTLLEFQLRECVGPYPQAYPDQLIRQFPRIADRVATLWGKAELDDYFDALLIDSRGDRKGFPTLIGRELIVLSLIYDLVRSRPLPQPPAIWGLSSRRD</sequence>
<proteinExistence type="predicted"/>
<organism evidence="1 2">
    <name type="scientific">Jeongeupia naejangsanensis</name>
    <dbReference type="NCBI Taxonomy" id="613195"/>
    <lineage>
        <taxon>Bacteria</taxon>
        <taxon>Pseudomonadati</taxon>
        <taxon>Pseudomonadota</taxon>
        <taxon>Betaproteobacteria</taxon>
        <taxon>Neisseriales</taxon>
        <taxon>Chitinibacteraceae</taxon>
        <taxon>Jeongeupia</taxon>
    </lineage>
</organism>
<keyword evidence="2" id="KW-1185">Reference proteome</keyword>
<accession>A0ABS2BNR3</accession>
<evidence type="ECO:0008006" key="3">
    <source>
        <dbReference type="Google" id="ProtNLM"/>
    </source>
</evidence>
<comment type="caution">
    <text evidence="1">The sequence shown here is derived from an EMBL/GenBank/DDBJ whole genome shotgun (WGS) entry which is preliminary data.</text>
</comment>
<reference evidence="1 2" key="1">
    <citation type="submission" date="2021-01" db="EMBL/GenBank/DDBJ databases">
        <title>Draft Genome Sequence and Polyhydroxyalkanoate Biosynthetic Potential of Jeongeupia naejangsanensis Type Strain DSM 24253.</title>
        <authorList>
            <person name="Turrini P."/>
            <person name="Artuso I."/>
            <person name="Lugli G.A."/>
            <person name="Frangipani E."/>
            <person name="Ventura M."/>
            <person name="Visca P."/>
        </authorList>
    </citation>
    <scope>NUCLEOTIDE SEQUENCE [LARGE SCALE GENOMIC DNA]</scope>
    <source>
        <strain evidence="1 2">DSM 24253</strain>
    </source>
</reference>
<dbReference type="EMBL" id="JAESND010000009">
    <property type="protein sequence ID" value="MBM3117271.1"/>
    <property type="molecule type" value="Genomic_DNA"/>
</dbReference>
<evidence type="ECO:0000313" key="2">
    <source>
        <dbReference type="Proteomes" id="UP000809431"/>
    </source>
</evidence>
<dbReference type="Proteomes" id="UP000809431">
    <property type="component" value="Unassembled WGS sequence"/>
</dbReference>
<evidence type="ECO:0000313" key="1">
    <source>
        <dbReference type="EMBL" id="MBM3117271.1"/>
    </source>
</evidence>
<protein>
    <recommendedName>
        <fullName evidence="3">Transposase InsH N-terminal domain-containing protein</fullName>
    </recommendedName>
</protein>
<dbReference type="RefSeq" id="WP_203539495.1">
    <property type="nucleotide sequence ID" value="NZ_JAESND010000009.1"/>
</dbReference>
<name>A0ABS2BNR3_9NEIS</name>